<feature type="transmembrane region" description="Helical" evidence="2">
    <location>
        <begin position="72"/>
        <end position="89"/>
    </location>
</feature>
<feature type="region of interest" description="Disordered" evidence="1">
    <location>
        <begin position="32"/>
        <end position="58"/>
    </location>
</feature>
<proteinExistence type="predicted"/>
<keyword evidence="2" id="KW-0812">Transmembrane</keyword>
<dbReference type="Proteomes" id="UP000008698">
    <property type="component" value="Unassembled WGS sequence"/>
</dbReference>
<evidence type="ECO:0000256" key="2">
    <source>
        <dbReference type="SAM" id="Phobius"/>
    </source>
</evidence>
<evidence type="ECO:0000256" key="1">
    <source>
        <dbReference type="SAM" id="MobiDB-lite"/>
    </source>
</evidence>
<evidence type="ECO:0000313" key="4">
    <source>
        <dbReference type="Proteomes" id="UP000008698"/>
    </source>
</evidence>
<dbReference type="RefSeq" id="XP_003004650.1">
    <property type="nucleotide sequence ID" value="XM_003004604.1"/>
</dbReference>
<name>C9SJP0_VERA1</name>
<keyword evidence="2" id="KW-1133">Transmembrane helix</keyword>
<protein>
    <submittedName>
        <fullName evidence="3">Predicted protein</fullName>
    </submittedName>
</protein>
<organism evidence="4">
    <name type="scientific">Verticillium alfalfae (strain VaMs.102 / ATCC MYA-4576 / FGSC 10136)</name>
    <name type="common">Verticillium wilt of alfalfa</name>
    <name type="synonym">Verticillium albo-atrum</name>
    <dbReference type="NCBI Taxonomy" id="526221"/>
    <lineage>
        <taxon>Eukaryota</taxon>
        <taxon>Fungi</taxon>
        <taxon>Dikarya</taxon>
        <taxon>Ascomycota</taxon>
        <taxon>Pezizomycotina</taxon>
        <taxon>Sordariomycetes</taxon>
        <taxon>Hypocreomycetidae</taxon>
        <taxon>Glomerellales</taxon>
        <taxon>Plectosphaerellaceae</taxon>
        <taxon>Verticillium</taxon>
    </lineage>
</organism>
<dbReference type="GeneID" id="9531642"/>
<accession>C9SJP0</accession>
<evidence type="ECO:0000313" key="3">
    <source>
        <dbReference type="EMBL" id="EEY19654.1"/>
    </source>
</evidence>
<keyword evidence="4" id="KW-1185">Reference proteome</keyword>
<reference evidence="4" key="1">
    <citation type="journal article" date="2011" name="PLoS Pathog.">
        <title>Comparative genomics yields insights into niche adaptation of plant vascular wilt pathogens.</title>
        <authorList>
            <person name="Klosterman S.J."/>
            <person name="Subbarao K.V."/>
            <person name="Kang S."/>
            <person name="Veronese P."/>
            <person name="Gold S.E."/>
            <person name="Thomma B.P.H.J."/>
            <person name="Chen Z."/>
            <person name="Henrissat B."/>
            <person name="Lee Y.-H."/>
            <person name="Park J."/>
            <person name="Garcia-Pedrajas M.D."/>
            <person name="Barbara D.J."/>
            <person name="Anchieta A."/>
            <person name="de Jonge R."/>
            <person name="Santhanam P."/>
            <person name="Maruthachalam K."/>
            <person name="Atallah Z."/>
            <person name="Amyotte S.G."/>
            <person name="Paz Z."/>
            <person name="Inderbitzin P."/>
            <person name="Hayes R.J."/>
            <person name="Heiman D.I."/>
            <person name="Young S."/>
            <person name="Zeng Q."/>
            <person name="Engels R."/>
            <person name="Galagan J."/>
            <person name="Cuomo C.A."/>
            <person name="Dobinson K.F."/>
            <person name="Ma L.-J."/>
        </authorList>
    </citation>
    <scope>NUCLEOTIDE SEQUENCE [LARGE SCALE GENOMIC DNA]</scope>
    <source>
        <strain evidence="4">VaMs.102 / ATCC MYA-4576 / FGSC 10136</strain>
    </source>
</reference>
<keyword evidence="2" id="KW-0472">Membrane</keyword>
<dbReference type="HOGENOM" id="CLU_2110786_0_0_1"/>
<dbReference type="KEGG" id="val:VDBG_05763"/>
<dbReference type="EMBL" id="DS985219">
    <property type="protein sequence ID" value="EEY19654.1"/>
    <property type="molecule type" value="Genomic_DNA"/>
</dbReference>
<sequence length="115" mass="12643">MLNQKVGWAGLGGLVGGWAGSAALCRCTLRPSGQRRVGTKPRSRQNSGRGKRQEAKKEDTISVIHATCLCTYQRLVIFFFLLFCLRLLLPPHPNSRRTPSTKLAIATGNDSSYII</sequence>
<dbReference type="AlphaFoldDB" id="C9SJP0"/>
<gene>
    <name evidence="3" type="ORF">VDBG_05763</name>
</gene>